<feature type="transmembrane region" description="Helical" evidence="6">
    <location>
        <begin position="176"/>
        <end position="194"/>
    </location>
</feature>
<comment type="subcellular location">
    <subcellularLocation>
        <location evidence="1">Cell membrane</location>
        <topology evidence="1">Multi-pass membrane protein</topology>
    </subcellularLocation>
</comment>
<feature type="transmembrane region" description="Helical" evidence="6">
    <location>
        <begin position="100"/>
        <end position="119"/>
    </location>
</feature>
<dbReference type="GO" id="GO:0005886">
    <property type="term" value="C:plasma membrane"/>
    <property type="evidence" value="ECO:0007669"/>
    <property type="project" value="UniProtKB-SubCell"/>
</dbReference>
<dbReference type="EMBL" id="JAVDPY010000001">
    <property type="protein sequence ID" value="MDR6331699.1"/>
    <property type="molecule type" value="Genomic_DNA"/>
</dbReference>
<dbReference type="Proteomes" id="UP001144397">
    <property type="component" value="Unassembled WGS sequence"/>
</dbReference>
<name>A0A9W6CLC3_XANFL</name>
<evidence type="ECO:0000256" key="5">
    <source>
        <dbReference type="ARBA" id="ARBA00023136"/>
    </source>
</evidence>
<evidence type="ECO:0000256" key="3">
    <source>
        <dbReference type="ARBA" id="ARBA00022692"/>
    </source>
</evidence>
<feature type="transmembrane region" description="Helical" evidence="6">
    <location>
        <begin position="225"/>
        <end position="248"/>
    </location>
</feature>
<proteinExistence type="predicted"/>
<keyword evidence="10" id="KW-1185">Reference proteome</keyword>
<gene>
    <name evidence="8" type="ORF">GGQ86_000146</name>
    <name evidence="7" type="ORF">XFLAVUS301_21840</name>
</gene>
<reference evidence="8 10" key="2">
    <citation type="submission" date="2023-07" db="EMBL/GenBank/DDBJ databases">
        <title>Genomic Encyclopedia of Type Strains, Phase IV (KMG-IV): sequencing the most valuable type-strain genomes for metagenomic binning, comparative biology and taxonomic classification.</title>
        <authorList>
            <person name="Goeker M."/>
        </authorList>
    </citation>
    <scope>NUCLEOTIDE SEQUENCE [LARGE SCALE GENOMIC DNA]</scope>
    <source>
        <strain evidence="8 10">DSM 338</strain>
    </source>
</reference>
<feature type="transmembrane region" description="Helical" evidence="6">
    <location>
        <begin position="260"/>
        <end position="287"/>
    </location>
</feature>
<dbReference type="CDD" id="cd06581">
    <property type="entry name" value="TM_PBP1_LivM_like"/>
    <property type="match status" value="1"/>
</dbReference>
<feature type="transmembrane region" description="Helical" evidence="6">
    <location>
        <begin position="43"/>
        <end position="64"/>
    </location>
</feature>
<keyword evidence="2" id="KW-1003">Cell membrane</keyword>
<evidence type="ECO:0000256" key="2">
    <source>
        <dbReference type="ARBA" id="ARBA00022475"/>
    </source>
</evidence>
<evidence type="ECO:0000256" key="4">
    <source>
        <dbReference type="ARBA" id="ARBA00022989"/>
    </source>
</evidence>
<keyword evidence="5 6" id="KW-0472">Membrane</keyword>
<dbReference type="Proteomes" id="UP001245370">
    <property type="component" value="Unassembled WGS sequence"/>
</dbReference>
<comment type="caution">
    <text evidence="7">The sequence shown here is derived from an EMBL/GenBank/DDBJ whole genome shotgun (WGS) entry which is preliminary data.</text>
</comment>
<dbReference type="EMBL" id="BSDO01000002">
    <property type="protein sequence ID" value="GLI22510.1"/>
    <property type="molecule type" value="Genomic_DNA"/>
</dbReference>
<dbReference type="GO" id="GO:0015658">
    <property type="term" value="F:branched-chain amino acid transmembrane transporter activity"/>
    <property type="evidence" value="ECO:0007669"/>
    <property type="project" value="InterPro"/>
</dbReference>
<dbReference type="AlphaFoldDB" id="A0A9W6CLC3"/>
<evidence type="ECO:0000256" key="6">
    <source>
        <dbReference type="SAM" id="Phobius"/>
    </source>
</evidence>
<evidence type="ECO:0000313" key="9">
    <source>
        <dbReference type="Proteomes" id="UP001144397"/>
    </source>
</evidence>
<dbReference type="InterPro" id="IPR043428">
    <property type="entry name" value="LivM-like"/>
</dbReference>
<evidence type="ECO:0000256" key="1">
    <source>
        <dbReference type="ARBA" id="ARBA00004651"/>
    </source>
</evidence>
<evidence type="ECO:0000313" key="10">
    <source>
        <dbReference type="Proteomes" id="UP001245370"/>
    </source>
</evidence>
<keyword evidence="3 6" id="KW-0812">Transmembrane</keyword>
<accession>A0A9W6CLC3</accession>
<dbReference type="GeneID" id="95762974"/>
<organism evidence="7 9">
    <name type="scientific">Xanthobacter flavus</name>
    <dbReference type="NCBI Taxonomy" id="281"/>
    <lineage>
        <taxon>Bacteria</taxon>
        <taxon>Pseudomonadati</taxon>
        <taxon>Pseudomonadota</taxon>
        <taxon>Alphaproteobacteria</taxon>
        <taxon>Hyphomicrobiales</taxon>
        <taxon>Xanthobacteraceae</taxon>
        <taxon>Xanthobacter</taxon>
    </lineage>
</organism>
<keyword evidence="4 6" id="KW-1133">Transmembrane helix</keyword>
<dbReference type="PANTHER" id="PTHR30482:SF17">
    <property type="entry name" value="ABC TRANSPORTER ATP-BINDING PROTEIN"/>
    <property type="match status" value="1"/>
</dbReference>
<protein>
    <submittedName>
        <fullName evidence="7">Branched-chain amino acid ABC transporter permease</fullName>
    </submittedName>
    <submittedName>
        <fullName evidence="8">Branched-chain amino acid transport system permease protein</fullName>
    </submittedName>
</protein>
<evidence type="ECO:0000313" key="8">
    <source>
        <dbReference type="EMBL" id="MDR6331699.1"/>
    </source>
</evidence>
<feature type="transmembrane region" description="Helical" evidence="6">
    <location>
        <begin position="76"/>
        <end position="94"/>
    </location>
</feature>
<dbReference type="Pfam" id="PF02653">
    <property type="entry name" value="BPD_transp_2"/>
    <property type="match status" value="1"/>
</dbReference>
<feature type="transmembrane region" description="Helical" evidence="6">
    <location>
        <begin position="20"/>
        <end position="37"/>
    </location>
</feature>
<dbReference type="RefSeq" id="WP_281807477.1">
    <property type="nucleotide sequence ID" value="NZ_BSDO01000002.1"/>
</dbReference>
<sequence>MTSPATLTATALARPARAPGSVLALIVLGAGCLLPFAGASPLLLSLLVQAIIGAMLATGVGFLVRQNGMVSFGHALFFGLGGYVLGVPLAHGLLPPEVAVLLALVVPALLAFLLGLVITRIPGVAFSMLSLACAQTFYEVVLKVRTLANGDDGMSVTFPARLFGLDVGLLQDPRSMYLICWALLAAVLVGLWLFTRSPYGLLTLAIRSNEERARFIGYETVVPRAAVYALSAGVAGLAGVLATFYNGFISPDMMHWTLSGSALVMAVIGGTRAVWGPALGAVVFFFFKEIVGDATEHWPAVIGITLIVVTLCAPAGLSGLLARLFARRAA</sequence>
<dbReference type="InterPro" id="IPR001851">
    <property type="entry name" value="ABC_transp_permease"/>
</dbReference>
<feature type="transmembrane region" description="Helical" evidence="6">
    <location>
        <begin position="299"/>
        <end position="326"/>
    </location>
</feature>
<reference evidence="7" key="1">
    <citation type="submission" date="2022-12" db="EMBL/GenBank/DDBJ databases">
        <title>Reference genome sequencing for broad-spectrum identification of bacterial and archaeal isolates by mass spectrometry.</title>
        <authorList>
            <person name="Sekiguchi Y."/>
            <person name="Tourlousse D.M."/>
        </authorList>
    </citation>
    <scope>NUCLEOTIDE SEQUENCE</scope>
    <source>
        <strain evidence="7">301</strain>
    </source>
</reference>
<dbReference type="PANTHER" id="PTHR30482">
    <property type="entry name" value="HIGH-AFFINITY BRANCHED-CHAIN AMINO ACID TRANSPORT SYSTEM PERMEASE"/>
    <property type="match status" value="1"/>
</dbReference>
<evidence type="ECO:0000313" key="7">
    <source>
        <dbReference type="EMBL" id="GLI22510.1"/>
    </source>
</evidence>